<dbReference type="InterPro" id="IPR002104">
    <property type="entry name" value="Integrase_catalytic"/>
</dbReference>
<dbReference type="SUPFAM" id="SSF56349">
    <property type="entry name" value="DNA breaking-rejoining enzymes"/>
    <property type="match status" value="1"/>
</dbReference>
<organism evidence="4 5">
    <name type="scientific">Edaphobacter modestus</name>
    <dbReference type="NCBI Taxonomy" id="388466"/>
    <lineage>
        <taxon>Bacteria</taxon>
        <taxon>Pseudomonadati</taxon>
        <taxon>Acidobacteriota</taxon>
        <taxon>Terriglobia</taxon>
        <taxon>Terriglobales</taxon>
        <taxon>Acidobacteriaceae</taxon>
        <taxon>Edaphobacter</taxon>
    </lineage>
</organism>
<dbReference type="InterPro" id="IPR013762">
    <property type="entry name" value="Integrase-like_cat_sf"/>
</dbReference>
<evidence type="ECO:0000313" key="3">
    <source>
        <dbReference type="EMBL" id="RZU35479.1"/>
    </source>
</evidence>
<dbReference type="Pfam" id="PF00589">
    <property type="entry name" value="Phage_integrase"/>
    <property type="match status" value="1"/>
</dbReference>
<dbReference type="Proteomes" id="UP000292958">
    <property type="component" value="Unassembled WGS sequence"/>
</dbReference>
<dbReference type="InterPro" id="IPR011010">
    <property type="entry name" value="DNA_brk_join_enz"/>
</dbReference>
<proteinExistence type="predicted"/>
<evidence type="ECO:0000256" key="1">
    <source>
        <dbReference type="ARBA" id="ARBA00023172"/>
    </source>
</evidence>
<keyword evidence="5" id="KW-1185">Reference proteome</keyword>
<comment type="caution">
    <text evidence="4">The sequence shown here is derived from an EMBL/GenBank/DDBJ whole genome shotgun (WGS) entry which is preliminary data.</text>
</comment>
<dbReference type="AlphaFoldDB" id="A0A4Q7YRJ3"/>
<dbReference type="EMBL" id="SHKW01000002">
    <property type="protein sequence ID" value="RZU35479.1"/>
    <property type="molecule type" value="Genomic_DNA"/>
</dbReference>
<dbReference type="RefSeq" id="WP_130418408.1">
    <property type="nucleotide sequence ID" value="NZ_SHKW01000001.1"/>
</dbReference>
<keyword evidence="1" id="KW-0233">DNA recombination</keyword>
<name>A0A4Q7YRJ3_9BACT</name>
<sequence length="727" mass="82030">MPKLAADTLPSRRLDLSRYDRTPEFTQRERLRIAAVAEGESLHLRLDDPLARLLNPLKACLGLTEAQQSQHSLLRHLVAEMHATHTVFWTWDEEAWTSVYHRCKEARTTANTLQHVLAMAALLCSVDLPKLRNQERRILRRRSLAIKVFGREEVDRSIGKVQAELKRLGYTGYFHLEVRNALCELFLVHGTADVATLTAQSLEGLRCQECAYSLKQATFMLSHAFVALGIMQSPLRPYVAPQGVSRQVVPGGISPEWLSWCNRWYETSTLRPSTRRSTRSRLLVVGRWLKIVHPEVSRPDQWTRQLAAEHVAASGSFRVGELVDDKRTIYPDRLLSVASRLGHISALRCFFTDLLLWELVPYRFDPKQTFRYPPSLALLRSPNPRIIAEDVWAKLLWAGLNLESSDLLRSTNSMGRVSAPRYPVAMMRALALVWLFAGLRKDEIGRLRLGCVRRHTSRDEELAREGAAVCLLDVPANKTNGSYTKPVHGLVREAIEAWQQLRPAMQAVTDEKTGEVFQVLFGYRGRSMGSCILNHSVIPMLCRKAGVPDADVRGPITSHRARSTIATQLYNAKEPMSLLALKEWLGHRCVASTQWYATVSPDKLTQAYVDARYFERNVAVVQVLLDRAAIESGAAGRGEPYKFIHLGHGYCANPYWAQCQHRMACQRCDFYVPGDSTRAQALEANTHNQRILEQIPVTETERKALAGDQAALRQLIEASPRLGSNAV</sequence>
<dbReference type="GO" id="GO:0003677">
    <property type="term" value="F:DNA binding"/>
    <property type="evidence" value="ECO:0007669"/>
    <property type="project" value="InterPro"/>
</dbReference>
<dbReference type="EMBL" id="SHKW01000001">
    <property type="protein sequence ID" value="RZU40327.1"/>
    <property type="molecule type" value="Genomic_DNA"/>
</dbReference>
<dbReference type="PROSITE" id="PS51898">
    <property type="entry name" value="TYR_RECOMBINASE"/>
    <property type="match status" value="1"/>
</dbReference>
<evidence type="ECO:0000313" key="4">
    <source>
        <dbReference type="EMBL" id="RZU40327.1"/>
    </source>
</evidence>
<reference evidence="4 5" key="1">
    <citation type="submission" date="2019-02" db="EMBL/GenBank/DDBJ databases">
        <title>Genomic Encyclopedia of Archaeal and Bacterial Type Strains, Phase II (KMG-II): from individual species to whole genera.</title>
        <authorList>
            <person name="Goeker M."/>
        </authorList>
    </citation>
    <scope>NUCLEOTIDE SEQUENCE [LARGE SCALE GENOMIC DNA]</scope>
    <source>
        <strain evidence="4 5">DSM 18101</strain>
    </source>
</reference>
<dbReference type="OrthoDB" id="101632at2"/>
<evidence type="ECO:0000313" key="5">
    <source>
        <dbReference type="Proteomes" id="UP000292958"/>
    </source>
</evidence>
<dbReference type="CDD" id="cd00397">
    <property type="entry name" value="DNA_BRE_C"/>
    <property type="match status" value="1"/>
</dbReference>
<feature type="domain" description="Tyr recombinase" evidence="2">
    <location>
        <begin position="382"/>
        <end position="609"/>
    </location>
</feature>
<gene>
    <name evidence="4" type="ORF">BDD14_1774</name>
    <name evidence="3" type="ORF">BDD14_5530</name>
</gene>
<evidence type="ECO:0000259" key="2">
    <source>
        <dbReference type="PROSITE" id="PS51898"/>
    </source>
</evidence>
<accession>A0A4Q7YRJ3</accession>
<dbReference type="Gene3D" id="1.10.443.10">
    <property type="entry name" value="Intergrase catalytic core"/>
    <property type="match status" value="1"/>
</dbReference>
<dbReference type="GO" id="GO:0015074">
    <property type="term" value="P:DNA integration"/>
    <property type="evidence" value="ECO:0007669"/>
    <property type="project" value="InterPro"/>
</dbReference>
<protein>
    <submittedName>
        <fullName evidence="4">Phage integrase family protein</fullName>
    </submittedName>
</protein>
<dbReference type="GO" id="GO:0006310">
    <property type="term" value="P:DNA recombination"/>
    <property type="evidence" value="ECO:0007669"/>
    <property type="project" value="UniProtKB-KW"/>
</dbReference>